<comment type="caution">
    <text evidence="2">The sequence shown here is derived from an EMBL/GenBank/DDBJ whole genome shotgun (WGS) entry which is preliminary data.</text>
</comment>
<evidence type="ECO:0000313" key="2">
    <source>
        <dbReference type="EMBL" id="OXA91562.1"/>
    </source>
</evidence>
<dbReference type="CDD" id="cd00093">
    <property type="entry name" value="HTH_XRE"/>
    <property type="match status" value="1"/>
</dbReference>
<dbReference type="SUPFAM" id="SSF47413">
    <property type="entry name" value="lambda repressor-like DNA-binding domains"/>
    <property type="match status" value="1"/>
</dbReference>
<dbReference type="Proteomes" id="UP000198424">
    <property type="component" value="Unassembled WGS sequence"/>
</dbReference>
<organism evidence="2 3">
    <name type="scientific">Flavobacterium hydatis</name>
    <name type="common">Cytophaga aquatilis</name>
    <dbReference type="NCBI Taxonomy" id="991"/>
    <lineage>
        <taxon>Bacteria</taxon>
        <taxon>Pseudomonadati</taxon>
        <taxon>Bacteroidota</taxon>
        <taxon>Flavobacteriia</taxon>
        <taxon>Flavobacteriales</taxon>
        <taxon>Flavobacteriaceae</taxon>
        <taxon>Flavobacterium</taxon>
    </lineage>
</organism>
<sequence length="132" mass="15839">MEIKLRQIREGKGFSQEQMAEYLNISQPQYYRKERGTSQIKESEWEIIAKVLDVEKDELKNENSLFNNKPDEALKNQFVQVLHFSEQLIFELKEHVSTLKEKIIFVRENYESRLKDKEDLILFLKQNKNKSS</sequence>
<dbReference type="Gene3D" id="1.10.260.40">
    <property type="entry name" value="lambda repressor-like DNA-binding domains"/>
    <property type="match status" value="1"/>
</dbReference>
<gene>
    <name evidence="2" type="ORF">B0A62_17980</name>
</gene>
<dbReference type="SMART" id="SM00530">
    <property type="entry name" value="HTH_XRE"/>
    <property type="match status" value="1"/>
</dbReference>
<reference evidence="2 3" key="1">
    <citation type="submission" date="2016-11" db="EMBL/GenBank/DDBJ databases">
        <title>Whole genomes of Flavobacteriaceae.</title>
        <authorList>
            <person name="Stine C."/>
            <person name="Li C."/>
            <person name="Tadesse D."/>
        </authorList>
    </citation>
    <scope>NUCLEOTIDE SEQUENCE [LARGE SCALE GENOMIC DNA]</scope>
    <source>
        <strain evidence="2 3">ATCC 29551</strain>
    </source>
</reference>
<dbReference type="InterPro" id="IPR001387">
    <property type="entry name" value="Cro/C1-type_HTH"/>
</dbReference>
<dbReference type="Pfam" id="PF01381">
    <property type="entry name" value="HTH_3"/>
    <property type="match status" value="1"/>
</dbReference>
<protein>
    <submittedName>
        <fullName evidence="2">Transcriptional regulator</fullName>
    </submittedName>
</protein>
<dbReference type="RefSeq" id="WP_051885490.1">
    <property type="nucleotide sequence ID" value="NZ_JBEWQG010000009.1"/>
</dbReference>
<proteinExistence type="predicted"/>
<evidence type="ECO:0000259" key="1">
    <source>
        <dbReference type="PROSITE" id="PS50943"/>
    </source>
</evidence>
<dbReference type="EMBL" id="MUGY01000025">
    <property type="protein sequence ID" value="OXA91562.1"/>
    <property type="molecule type" value="Genomic_DNA"/>
</dbReference>
<name>A0ABX4CDK6_FLAHY</name>
<keyword evidence="3" id="KW-1185">Reference proteome</keyword>
<accession>A0ABX4CDK6</accession>
<evidence type="ECO:0000313" key="3">
    <source>
        <dbReference type="Proteomes" id="UP000198424"/>
    </source>
</evidence>
<dbReference type="PROSITE" id="PS50943">
    <property type="entry name" value="HTH_CROC1"/>
    <property type="match status" value="1"/>
</dbReference>
<feature type="domain" description="HTH cro/C1-type" evidence="1">
    <location>
        <begin position="5"/>
        <end position="59"/>
    </location>
</feature>
<dbReference type="InterPro" id="IPR010982">
    <property type="entry name" value="Lambda_DNA-bd_dom_sf"/>
</dbReference>